<reference evidence="1" key="1">
    <citation type="submission" date="2024-06" db="EMBL/GenBank/DDBJ databases">
        <authorList>
            <consortium name="consrtm"/>
            <person name="Uemura M."/>
            <person name="Terahara T."/>
        </authorList>
    </citation>
    <scope>NUCLEOTIDE SEQUENCE</scope>
    <source>
        <strain evidence="1">KM77-8</strain>
        <plasmid evidence="1">pKM77-8_1</plasmid>
    </source>
</reference>
<reference evidence="1" key="2">
    <citation type="submission" date="2024-07" db="EMBL/GenBank/DDBJ databases">
        <title>Streptomyces haneummycinica sp. nov., a new antibiotic-producing actinobacterium isolated from marine sediment.</title>
        <authorList>
            <person name="Uemura M."/>
            <person name="Hamada M."/>
            <person name="Hirano S."/>
            <person name="Kobayashi K."/>
            <person name="Ohshiro T."/>
            <person name="Kobayashi T."/>
            <person name="Terahara T."/>
        </authorList>
    </citation>
    <scope>NUCLEOTIDE SEQUENCE</scope>
    <source>
        <strain evidence="1">KM77-8</strain>
        <plasmid evidence="1">pKM77-8_1</plasmid>
    </source>
</reference>
<protein>
    <submittedName>
        <fullName evidence="1">Uncharacterized protein</fullName>
    </submittedName>
</protein>
<dbReference type="AlphaFoldDB" id="A0AAT9HZQ7"/>
<name>A0AAT9HZQ7_9ACTN</name>
<organism evidence="1">
    <name type="scientific">Streptomyces haneummycinicus</name>
    <dbReference type="NCBI Taxonomy" id="3074435"/>
    <lineage>
        <taxon>Bacteria</taxon>
        <taxon>Bacillati</taxon>
        <taxon>Actinomycetota</taxon>
        <taxon>Actinomycetes</taxon>
        <taxon>Kitasatosporales</taxon>
        <taxon>Streptomycetaceae</taxon>
        <taxon>Streptomyces</taxon>
    </lineage>
</organism>
<accession>A0AAT9HZQ7</accession>
<proteinExistence type="predicted"/>
<evidence type="ECO:0000313" key="1">
    <source>
        <dbReference type="EMBL" id="BFO23051.1"/>
    </source>
</evidence>
<dbReference type="EMBL" id="AP035769">
    <property type="protein sequence ID" value="BFO23051.1"/>
    <property type="molecule type" value="Genomic_DNA"/>
</dbReference>
<gene>
    <name evidence="1" type="ORF">SHKM778_94390</name>
</gene>
<sequence length="266" mass="29736">MTTSTLYRTGGVVSFHRNGPRVAEGRDVPLTVVPMHTAELRHYDWLVEALQEDGYHGNIVAANVYFADTDAFLGAFFNDGRRTHTEWWDDVVLHDLEFVAEVRTPQIALNYMVDRWNWMHGRVLPVREPWEDDETLASRRREVLKAHTVAGSPSPSAQTLAEAIAAQEAAAAEKARAEAAKRAAYEAAMRSSAFGFDVTLADPYRVIDLAKAGRPGRCDHPRCTQPAPVAIEADPWIKRDPADRRPARRRACAFHFLNAIDTVFGS</sequence>
<keyword evidence="1" id="KW-0614">Plasmid</keyword>
<geneLocation type="plasmid" evidence="1">
    <name>pKM77-8_1</name>
</geneLocation>